<sequence>MFELIFVMVFIGMLVMTGVTFVTVTLAIVASFAVMFVLGMMGVVIQLLPWIVAFVIAIWVYHRFIAREG</sequence>
<proteinExistence type="predicted"/>
<organism evidence="2 3">
    <name type="scientific">Vibrio qingdaonensis</name>
    <dbReference type="NCBI Taxonomy" id="2829491"/>
    <lineage>
        <taxon>Bacteria</taxon>
        <taxon>Pseudomonadati</taxon>
        <taxon>Pseudomonadota</taxon>
        <taxon>Gammaproteobacteria</taxon>
        <taxon>Vibrionales</taxon>
        <taxon>Vibrionaceae</taxon>
        <taxon>Vibrio</taxon>
    </lineage>
</organism>
<comment type="caution">
    <text evidence="2">The sequence shown here is derived from an EMBL/GenBank/DDBJ whole genome shotgun (WGS) entry which is preliminary data.</text>
</comment>
<dbReference type="InterPro" id="IPR014318">
    <property type="entry name" value="Phageshock_PspG"/>
</dbReference>
<protein>
    <submittedName>
        <fullName evidence="2">Envelope stress response protein PspG</fullName>
    </submittedName>
</protein>
<dbReference type="EMBL" id="JAKRRY010000056">
    <property type="protein sequence ID" value="MCW8349003.1"/>
    <property type="molecule type" value="Genomic_DNA"/>
</dbReference>
<keyword evidence="1" id="KW-0812">Transmembrane</keyword>
<evidence type="ECO:0000256" key="1">
    <source>
        <dbReference type="SAM" id="Phobius"/>
    </source>
</evidence>
<dbReference type="AlphaFoldDB" id="A0A9X3CSR7"/>
<gene>
    <name evidence="2" type="ORF">MD535_23710</name>
</gene>
<evidence type="ECO:0000313" key="2">
    <source>
        <dbReference type="EMBL" id="MCW8349003.1"/>
    </source>
</evidence>
<accession>A0A9X3CSR7</accession>
<evidence type="ECO:0000313" key="3">
    <source>
        <dbReference type="Proteomes" id="UP001155587"/>
    </source>
</evidence>
<reference evidence="2" key="1">
    <citation type="submission" date="2022-02" db="EMBL/GenBank/DDBJ databases">
        <title>Vibrio sp. nov, a new bacterium isolated from seawater.</title>
        <authorList>
            <person name="Yuan Y."/>
        </authorList>
    </citation>
    <scope>NUCLEOTIDE SEQUENCE</scope>
    <source>
        <strain evidence="2">ZSDZ65</strain>
    </source>
</reference>
<dbReference type="Proteomes" id="UP001155587">
    <property type="component" value="Unassembled WGS sequence"/>
</dbReference>
<feature type="transmembrane region" description="Helical" evidence="1">
    <location>
        <begin position="7"/>
        <end position="30"/>
    </location>
</feature>
<dbReference type="Pfam" id="PF09583">
    <property type="entry name" value="Phageshock_PspG"/>
    <property type="match status" value="1"/>
</dbReference>
<keyword evidence="3" id="KW-1185">Reference proteome</keyword>
<keyword evidence="1" id="KW-1133">Transmembrane helix</keyword>
<keyword evidence="1" id="KW-0472">Membrane</keyword>
<dbReference type="RefSeq" id="WP_265677653.1">
    <property type="nucleotide sequence ID" value="NZ_JAKRRY010000056.1"/>
</dbReference>
<name>A0A9X3CSR7_9VIBR</name>
<feature type="transmembrane region" description="Helical" evidence="1">
    <location>
        <begin position="36"/>
        <end position="61"/>
    </location>
</feature>